<dbReference type="RefSeq" id="WP_388036578.1">
    <property type="nucleotide sequence ID" value="NZ_JBHUEK010000010.1"/>
</dbReference>
<feature type="transmembrane region" description="Helical" evidence="1">
    <location>
        <begin position="80"/>
        <end position="100"/>
    </location>
</feature>
<organism evidence="4 5">
    <name type="scientific">Fredinandcohnia salidurans</name>
    <dbReference type="NCBI Taxonomy" id="2595041"/>
    <lineage>
        <taxon>Bacteria</taxon>
        <taxon>Bacillati</taxon>
        <taxon>Bacillota</taxon>
        <taxon>Bacilli</taxon>
        <taxon>Bacillales</taxon>
        <taxon>Bacillaceae</taxon>
        <taxon>Fredinandcohnia</taxon>
    </lineage>
</organism>
<sequence length="535" mass="60526">MIFSNHGSYETEYHLWMVILSILIGIFTSYVALHLINRNMKSKKSDMFWLVAASLVMGGGVWAVHFIGMLAVHINVTVTYNTWIVLASLFLIVMLSLLAFSLISKGQQTRTVVISSLLLSLGIFGMHFLSMRSMQMAANLSYATLLLLLSLLAAFIGSSVTFWLFSKYRNEAWFEFAGSIFLGTGIAGMHYTGMSATTFEKVDFYHQGGHSGYVLSGYTIAAAITIFILILLVLLLFQASRDDRLRNQLLVSEEHYKRLVELAPVGITIHKFGIIHYINPTGIRILGGTSVKQIVGKHFLDFIHPDYHQIIKNRWKAIRNDKAVGAIEEKMIRLDKQSIYAEVSGFPYEMHGETFVQVFFTDITARKEVEEMMHQLAFHDPLSGLPNRRYFAQKLTEAIEIGQPLSLLFLDLDGFKAINDTYGHDVGDIFIQRISMRLKELLPEKGMLSRMAGDEFNLFLTNTNVEETKQFAETIIQSIQEAVIIEDISVSVTSSIGIAFYPEDGHTAQVLMKHADMAMFEAKRKGKNQYHFYSR</sequence>
<keyword evidence="1" id="KW-0812">Transmembrane</keyword>
<dbReference type="InterPro" id="IPR005330">
    <property type="entry name" value="MHYT_dom"/>
</dbReference>
<feature type="transmembrane region" description="Helical" evidence="1">
    <location>
        <begin position="172"/>
        <end position="193"/>
    </location>
</feature>
<feature type="transmembrane region" description="Helical" evidence="1">
    <location>
        <begin position="48"/>
        <end position="74"/>
    </location>
</feature>
<accession>A0ABW4MM15</accession>
<dbReference type="InterPro" id="IPR052155">
    <property type="entry name" value="Biofilm_reg_signaling"/>
</dbReference>
<evidence type="ECO:0000256" key="1">
    <source>
        <dbReference type="PROSITE-ProRule" id="PRU00244"/>
    </source>
</evidence>
<evidence type="ECO:0000259" key="3">
    <source>
        <dbReference type="PROSITE" id="PS50924"/>
    </source>
</evidence>
<feature type="domain" description="MHYT" evidence="3">
    <location>
        <begin position="13"/>
        <end position="200"/>
    </location>
</feature>
<dbReference type="PANTHER" id="PTHR44757:SF2">
    <property type="entry name" value="BIOFILM ARCHITECTURE MAINTENANCE PROTEIN MBAA"/>
    <property type="match status" value="1"/>
</dbReference>
<keyword evidence="1" id="KW-0472">Membrane</keyword>
<dbReference type="Proteomes" id="UP001597227">
    <property type="component" value="Unassembled WGS sequence"/>
</dbReference>
<dbReference type="Gene3D" id="3.30.450.20">
    <property type="entry name" value="PAS domain"/>
    <property type="match status" value="1"/>
</dbReference>
<dbReference type="SMART" id="SM00267">
    <property type="entry name" value="GGDEF"/>
    <property type="match status" value="1"/>
</dbReference>
<dbReference type="SUPFAM" id="SSF55073">
    <property type="entry name" value="Nucleotide cyclase"/>
    <property type="match status" value="1"/>
</dbReference>
<dbReference type="InterPro" id="IPR043128">
    <property type="entry name" value="Rev_trsase/Diguanyl_cyclase"/>
</dbReference>
<dbReference type="Pfam" id="PF00990">
    <property type="entry name" value="GGDEF"/>
    <property type="match status" value="1"/>
</dbReference>
<dbReference type="CDD" id="cd01949">
    <property type="entry name" value="GGDEF"/>
    <property type="match status" value="1"/>
</dbReference>
<dbReference type="InterPro" id="IPR000014">
    <property type="entry name" value="PAS"/>
</dbReference>
<dbReference type="CDD" id="cd00130">
    <property type="entry name" value="PAS"/>
    <property type="match status" value="1"/>
</dbReference>
<protein>
    <submittedName>
        <fullName evidence="4">Diguanylate cyclase domain-containing protein</fullName>
        <ecNumber evidence="4">2.7.7.65</ecNumber>
    </submittedName>
</protein>
<dbReference type="Pfam" id="PF13426">
    <property type="entry name" value="PAS_9"/>
    <property type="match status" value="1"/>
</dbReference>
<feature type="transmembrane region" description="Helical" evidence="1">
    <location>
        <begin position="112"/>
        <end position="130"/>
    </location>
</feature>
<dbReference type="SUPFAM" id="SSF55785">
    <property type="entry name" value="PYP-like sensor domain (PAS domain)"/>
    <property type="match status" value="1"/>
</dbReference>
<evidence type="ECO:0000313" key="5">
    <source>
        <dbReference type="Proteomes" id="UP001597227"/>
    </source>
</evidence>
<comment type="caution">
    <text evidence="4">The sequence shown here is derived from an EMBL/GenBank/DDBJ whole genome shotgun (WGS) entry which is preliminary data.</text>
</comment>
<feature type="transmembrane region" description="Helical" evidence="1">
    <location>
        <begin position="13"/>
        <end position="36"/>
    </location>
</feature>
<dbReference type="InterPro" id="IPR029787">
    <property type="entry name" value="Nucleotide_cyclase"/>
</dbReference>
<keyword evidence="1" id="KW-1133">Transmembrane helix</keyword>
<name>A0ABW4MM15_9BACI</name>
<dbReference type="PANTHER" id="PTHR44757">
    <property type="entry name" value="DIGUANYLATE CYCLASE DGCP"/>
    <property type="match status" value="1"/>
</dbReference>
<dbReference type="Gene3D" id="3.30.70.270">
    <property type="match status" value="1"/>
</dbReference>
<reference evidence="5" key="1">
    <citation type="journal article" date="2019" name="Int. J. Syst. Evol. Microbiol.">
        <title>The Global Catalogue of Microorganisms (GCM) 10K type strain sequencing project: providing services to taxonomists for standard genome sequencing and annotation.</title>
        <authorList>
            <consortium name="The Broad Institute Genomics Platform"/>
            <consortium name="The Broad Institute Genome Sequencing Center for Infectious Disease"/>
            <person name="Wu L."/>
            <person name="Ma J."/>
        </authorList>
    </citation>
    <scope>NUCLEOTIDE SEQUENCE [LARGE SCALE GENOMIC DNA]</scope>
    <source>
        <strain evidence="5">CCUG 15531</strain>
    </source>
</reference>
<feature type="transmembrane region" description="Helical" evidence="1">
    <location>
        <begin position="142"/>
        <end position="165"/>
    </location>
</feature>
<dbReference type="NCBIfam" id="TIGR00229">
    <property type="entry name" value="sensory_box"/>
    <property type="match status" value="1"/>
</dbReference>
<feature type="transmembrane region" description="Helical" evidence="1">
    <location>
        <begin position="213"/>
        <end position="237"/>
    </location>
</feature>
<dbReference type="EC" id="2.7.7.65" evidence="4"/>
<keyword evidence="4" id="KW-0548">Nucleotidyltransferase</keyword>
<evidence type="ECO:0000313" key="4">
    <source>
        <dbReference type="EMBL" id="MFD1778433.1"/>
    </source>
</evidence>
<dbReference type="GO" id="GO:0052621">
    <property type="term" value="F:diguanylate cyclase activity"/>
    <property type="evidence" value="ECO:0007669"/>
    <property type="project" value="UniProtKB-EC"/>
</dbReference>
<evidence type="ECO:0000259" key="2">
    <source>
        <dbReference type="PROSITE" id="PS50887"/>
    </source>
</evidence>
<proteinExistence type="predicted"/>
<dbReference type="PROSITE" id="PS50887">
    <property type="entry name" value="GGDEF"/>
    <property type="match status" value="1"/>
</dbReference>
<dbReference type="Pfam" id="PF03707">
    <property type="entry name" value="MHYT"/>
    <property type="match status" value="3"/>
</dbReference>
<dbReference type="InterPro" id="IPR035965">
    <property type="entry name" value="PAS-like_dom_sf"/>
</dbReference>
<gene>
    <name evidence="4" type="ORF">ACFSFW_07110</name>
</gene>
<dbReference type="PROSITE" id="PS50924">
    <property type="entry name" value="MHYT"/>
    <property type="match status" value="1"/>
</dbReference>
<dbReference type="SMART" id="SM00091">
    <property type="entry name" value="PAS"/>
    <property type="match status" value="1"/>
</dbReference>
<keyword evidence="4" id="KW-0808">Transferase</keyword>
<dbReference type="InterPro" id="IPR000160">
    <property type="entry name" value="GGDEF_dom"/>
</dbReference>
<dbReference type="EMBL" id="JBHUEK010000010">
    <property type="protein sequence ID" value="MFD1778433.1"/>
    <property type="molecule type" value="Genomic_DNA"/>
</dbReference>
<keyword evidence="5" id="KW-1185">Reference proteome</keyword>
<feature type="domain" description="GGDEF" evidence="2">
    <location>
        <begin position="403"/>
        <end position="535"/>
    </location>
</feature>
<dbReference type="NCBIfam" id="TIGR00254">
    <property type="entry name" value="GGDEF"/>
    <property type="match status" value="1"/>
</dbReference>